<protein>
    <submittedName>
        <fullName evidence="1">Uncharacterized protein</fullName>
    </submittedName>
</protein>
<reference evidence="1 2" key="1">
    <citation type="submission" date="2018-04" db="EMBL/GenBank/DDBJ databases">
        <title>Brenneria corticis sp.nov.</title>
        <authorList>
            <person name="Li Y."/>
        </authorList>
    </citation>
    <scope>NUCLEOTIDE SEQUENCE [LARGE SCALE GENOMIC DNA]</scope>
    <source>
        <strain evidence="1 2">LMG 27715</strain>
    </source>
</reference>
<dbReference type="RefSeq" id="WP_109053222.1">
    <property type="nucleotide sequence ID" value="NZ_QDKJ01000003.1"/>
</dbReference>
<evidence type="ECO:0000313" key="1">
    <source>
        <dbReference type="EMBL" id="PWC14223.1"/>
    </source>
</evidence>
<name>A0A2U1TXT0_9GAMM</name>
<comment type="caution">
    <text evidence="1">The sequence shown here is derived from an EMBL/GenBank/DDBJ whole genome shotgun (WGS) entry which is preliminary data.</text>
</comment>
<keyword evidence="2" id="KW-1185">Reference proteome</keyword>
<dbReference type="AlphaFoldDB" id="A0A2U1TXT0"/>
<sequence>MKTVKATDMQEAQQLLNSGRYQKVELDFDISSDDFFQLASTWCARGAKIKLENGNFVLKTKSICQPSEK</sequence>
<dbReference type="Proteomes" id="UP000245138">
    <property type="component" value="Unassembled WGS sequence"/>
</dbReference>
<proteinExistence type="predicted"/>
<evidence type="ECO:0000313" key="2">
    <source>
        <dbReference type="Proteomes" id="UP000245138"/>
    </source>
</evidence>
<accession>A0A2U1TXT0</accession>
<dbReference type="OrthoDB" id="6520322at2"/>
<gene>
    <name evidence="1" type="ORF">B4923_04760</name>
</gene>
<dbReference type="EMBL" id="QDKJ01000003">
    <property type="protein sequence ID" value="PWC14223.1"/>
    <property type="molecule type" value="Genomic_DNA"/>
</dbReference>
<organism evidence="1 2">
    <name type="scientific">Brenneria roseae subsp. americana</name>
    <dbReference type="NCBI Taxonomy" id="1508507"/>
    <lineage>
        <taxon>Bacteria</taxon>
        <taxon>Pseudomonadati</taxon>
        <taxon>Pseudomonadota</taxon>
        <taxon>Gammaproteobacteria</taxon>
        <taxon>Enterobacterales</taxon>
        <taxon>Pectobacteriaceae</taxon>
        <taxon>Brenneria</taxon>
    </lineage>
</organism>